<dbReference type="AlphaFoldDB" id="A0A3R9MH71"/>
<dbReference type="InterPro" id="IPR011109">
    <property type="entry name" value="DNA_bind_recombinase_dom"/>
</dbReference>
<dbReference type="Pfam" id="PF13408">
    <property type="entry name" value="Zn_ribbon_recom"/>
    <property type="match status" value="1"/>
</dbReference>
<dbReference type="SMART" id="SM00857">
    <property type="entry name" value="Resolvase"/>
    <property type="match status" value="1"/>
</dbReference>
<dbReference type="Pfam" id="PF07508">
    <property type="entry name" value="Recombinase"/>
    <property type="match status" value="1"/>
</dbReference>
<proteinExistence type="predicted"/>
<evidence type="ECO:0000259" key="2">
    <source>
        <dbReference type="PROSITE" id="PS51736"/>
    </source>
</evidence>
<dbReference type="PROSITE" id="PS51737">
    <property type="entry name" value="RECOMBINASE_DNA_BIND"/>
    <property type="match status" value="1"/>
</dbReference>
<reference evidence="4 5" key="1">
    <citation type="submission" date="2018-11" db="EMBL/GenBank/DDBJ databases">
        <title>Species Designations Belie Phenotypic and Genotypic Heterogeneity in Oral Streptococci.</title>
        <authorList>
            <person name="Velsko I."/>
        </authorList>
    </citation>
    <scope>NUCLEOTIDE SEQUENCE [LARGE SCALE GENOMIC DNA]</scope>
    <source>
        <strain evidence="4 5">BCC13</strain>
    </source>
</reference>
<dbReference type="RefSeq" id="WP_011184672.1">
    <property type="nucleotide sequence ID" value="NZ_LBCU01000005.1"/>
</dbReference>
<dbReference type="InterPro" id="IPR036162">
    <property type="entry name" value="Resolvase-like_N_sf"/>
</dbReference>
<feature type="domain" description="Recombinase" evidence="3">
    <location>
        <begin position="184"/>
        <end position="310"/>
    </location>
</feature>
<dbReference type="CDD" id="cd00338">
    <property type="entry name" value="Ser_Recombinase"/>
    <property type="match status" value="1"/>
</dbReference>
<dbReference type="Gene3D" id="3.90.1750.20">
    <property type="entry name" value="Putative Large Serine Recombinase, Chain B, Domain 2"/>
    <property type="match status" value="1"/>
</dbReference>
<dbReference type="PANTHER" id="PTHR30461">
    <property type="entry name" value="DNA-INVERTASE FROM LAMBDOID PROPHAGE"/>
    <property type="match status" value="1"/>
</dbReference>
<dbReference type="InterPro" id="IPR050639">
    <property type="entry name" value="SSR_resolvase"/>
</dbReference>
<protein>
    <submittedName>
        <fullName evidence="4">Transposon Tn3 resolvase</fullName>
    </submittedName>
</protein>
<dbReference type="InterPro" id="IPR038109">
    <property type="entry name" value="DNA_bind_recomb_sf"/>
</dbReference>
<dbReference type="InterPro" id="IPR006119">
    <property type="entry name" value="Resolv_N"/>
</dbReference>
<dbReference type="EMBL" id="RJPU01000002">
    <property type="protein sequence ID" value="RSJ96013.1"/>
    <property type="molecule type" value="Genomic_DNA"/>
</dbReference>
<dbReference type="PROSITE" id="PS51736">
    <property type="entry name" value="RECOMBINASES_3"/>
    <property type="match status" value="1"/>
</dbReference>
<dbReference type="InterPro" id="IPR025827">
    <property type="entry name" value="Zn_ribbon_recom_dom"/>
</dbReference>
<dbReference type="Pfam" id="PF00239">
    <property type="entry name" value="Resolvase"/>
    <property type="match status" value="1"/>
</dbReference>
<accession>A0A3R9MH71</accession>
<dbReference type="GO" id="GO:0003677">
    <property type="term" value="F:DNA binding"/>
    <property type="evidence" value="ECO:0007669"/>
    <property type="project" value="InterPro"/>
</dbReference>
<dbReference type="PANTHER" id="PTHR30461:SF23">
    <property type="entry name" value="DNA RECOMBINASE-RELATED"/>
    <property type="match status" value="1"/>
</dbReference>
<organism evidence="4 5">
    <name type="scientific">Streptococcus cristatus</name>
    <dbReference type="NCBI Taxonomy" id="45634"/>
    <lineage>
        <taxon>Bacteria</taxon>
        <taxon>Bacillati</taxon>
        <taxon>Bacillota</taxon>
        <taxon>Bacilli</taxon>
        <taxon>Lactobacillales</taxon>
        <taxon>Streptococcaceae</taxon>
        <taxon>Streptococcus</taxon>
    </lineage>
</organism>
<evidence type="ECO:0000313" key="4">
    <source>
        <dbReference type="EMBL" id="RSJ96013.1"/>
    </source>
</evidence>
<name>A0A3R9MH71_STRCR</name>
<dbReference type="Proteomes" id="UP000278843">
    <property type="component" value="Unassembled WGS sequence"/>
</dbReference>
<sequence length="521" mass="59748">MKNVITIEANAPRNSELASISLPKKRRVAGYARVSTDHEDQTTSYESQMRYYAEYISTRSDWEFVKMYSDEGISGTNTKLRVGFKSMIEDALAGKIDLIITKSVSRFARNTVDSLTTVRKLKEVGVEIYFEKENIWTLDSKGELLITIMSSLAQEESRSISENVTWGLRKQFAEGKVHFPYTNVMGFEKGENGEIVVNQEEAKTVRYIFQQALLGKTPYSIAKDLTQQGILSPSGKNHWSSVTIKRMLRNEKYKGDALLQKTYTIDFLSKKKNINKGELPQYYVENNHEAIVDKETFDAVQASLDRKEKGKGSTTLFSSKLVCGDCGHYFGSKVWHSTSKYRRVIYQCNEKYKGEKKCTTPHVTEDEIKDWFVTAINKVISNKDEIIQNLEMLLDVGESSDLERRLVELETEVEVVTQMVSNLVKENAIMPQDQDTYQKKYSNLVERHDALVSEIESIEKQLLEAASHQKDLKEFLKTLNQQSELISEFDELLWETMVDEIKIFCDQTVAIKFKNGIEVVE</sequence>
<gene>
    <name evidence="4" type="primary">tnpR_2</name>
    <name evidence="4" type="ORF">D8790_03700</name>
</gene>
<dbReference type="Gene3D" id="3.40.50.1390">
    <property type="entry name" value="Resolvase, N-terminal catalytic domain"/>
    <property type="match status" value="1"/>
</dbReference>
<evidence type="ECO:0000313" key="5">
    <source>
        <dbReference type="Proteomes" id="UP000278843"/>
    </source>
</evidence>
<comment type="caution">
    <text evidence="4">The sequence shown here is derived from an EMBL/GenBank/DDBJ whole genome shotgun (WGS) entry which is preliminary data.</text>
</comment>
<feature type="coiled-coil region" evidence="1">
    <location>
        <begin position="399"/>
        <end position="461"/>
    </location>
</feature>
<evidence type="ECO:0000256" key="1">
    <source>
        <dbReference type="SAM" id="Coils"/>
    </source>
</evidence>
<keyword evidence="1" id="KW-0175">Coiled coil</keyword>
<dbReference type="GO" id="GO:0000150">
    <property type="term" value="F:DNA strand exchange activity"/>
    <property type="evidence" value="ECO:0007669"/>
    <property type="project" value="InterPro"/>
</dbReference>
<evidence type="ECO:0000259" key="3">
    <source>
        <dbReference type="PROSITE" id="PS51737"/>
    </source>
</evidence>
<feature type="domain" description="Resolvase/invertase-type recombinase catalytic" evidence="2">
    <location>
        <begin position="27"/>
        <end position="175"/>
    </location>
</feature>
<dbReference type="SUPFAM" id="SSF53041">
    <property type="entry name" value="Resolvase-like"/>
    <property type="match status" value="1"/>
</dbReference>